<dbReference type="EMBL" id="JARPOI010000006">
    <property type="protein sequence ID" value="KAJ9179535.1"/>
    <property type="molecule type" value="Genomic_DNA"/>
</dbReference>
<dbReference type="Pfam" id="PF23259">
    <property type="entry name" value="CHX17_C"/>
    <property type="match status" value="1"/>
</dbReference>
<dbReference type="Proteomes" id="UP001174677">
    <property type="component" value="Chromosome 6"/>
</dbReference>
<evidence type="ECO:0000256" key="2">
    <source>
        <dbReference type="ARBA" id="ARBA00022448"/>
    </source>
</evidence>
<name>A0ABQ9MIU2_HEVBR</name>
<feature type="transmembrane region" description="Helical" evidence="10">
    <location>
        <begin position="179"/>
        <end position="204"/>
    </location>
</feature>
<dbReference type="Gene3D" id="1.20.1530.20">
    <property type="match status" value="1"/>
</dbReference>
<feature type="transmembrane region" description="Helical" evidence="10">
    <location>
        <begin position="113"/>
        <end position="137"/>
    </location>
</feature>
<sequence length="782" mass="87641">MEAARRAVCVEDPFNPLITTTLQASGILVISHFFHIILKPLGQPGPVAQILAGIVLGPSLLSHISIVKDFFLQASSADYYDIFSSIYNILFMFLIGLETDIPYLRRNLRKASIIAYGGMAVCSIFGLAASFFIIHILKLTANTVALANVIMIILANTASPVVIRLAAELKFSTSDTGRLAICSSLVNEITCVVWLCLIVTFMSWKMFGRAILFSLLALGLVILNRYLAAWCNQRNRNQKYVTNTEMLSILFLVIALSFLTEEYGFNSTIACFFLGLLFPREGKTSRTLLIKLAYSVYNFILPIYFGYIGFQFNITYLNSYRNVIAVVLMIILSMGGKIIGTLATCHYLNVPTIDGIVLSFLLNLKGHAELLVVGVLRKSILKSWWDQNIHNLVVMVVVLNTIISGPAVAYMLRKNGKYFAQKHTSLEFLEPESELRMLACVYGSRHITGKVGLIFALSGSPESPTTAYLTHLVELPKKRRKKKLMYHQLQDGDQFSDEEEYGGNEVVEINEAVDTLTMENKFMIHQSKVVSSFPRMYEDVCDGIEDLRVSIVFLTFHKHQRLDRKLEPGKEGIRVTNQKLLRHAPCSVGIFVDRGQTGFHLPTSESVQNVATLFFGGPDDREALACSKRIASHPHINFSLIRFIQESPSDHKEFVENTSHSNSEVLMEMSNRDMEAEIDRAFLEDFYNRYVASGQVGYEDRYVNDRTQTLEALRGTGERFSLLIVGKGGRGHSPITEGLSDWEECPELGIVGDLLASSEFNINCSVLVIQQHQRSETDLTDD</sequence>
<feature type="domain" description="Cation/H+ exchanger transmembrane" evidence="11">
    <location>
        <begin position="30"/>
        <end position="413"/>
    </location>
</feature>
<feature type="transmembrane region" description="Helical" evidence="10">
    <location>
        <begin position="210"/>
        <end position="228"/>
    </location>
</feature>
<feature type="transmembrane region" description="Helical" evidence="10">
    <location>
        <begin position="355"/>
        <end position="377"/>
    </location>
</feature>
<dbReference type="PANTHER" id="PTHR32468:SF18">
    <property type="entry name" value="CATION_H(+) ANTIPORTER 1"/>
    <property type="match status" value="1"/>
</dbReference>
<comment type="similarity">
    <text evidence="9">Belongs to the monovalent cation:proton antiporter 2 (CPA2) transporter (TC 2.A.37) family. CHX (TC 2.A.37.4) subfamily.</text>
</comment>
<evidence type="ECO:0008006" key="16">
    <source>
        <dbReference type="Google" id="ProtNLM"/>
    </source>
</evidence>
<feature type="transmembrane region" description="Helical" evidence="10">
    <location>
        <begin position="292"/>
        <end position="310"/>
    </location>
</feature>
<evidence type="ECO:0000256" key="5">
    <source>
        <dbReference type="ARBA" id="ARBA00022958"/>
    </source>
</evidence>
<feature type="domain" description="Cation/H(+) antiporter central" evidence="12">
    <location>
        <begin position="468"/>
        <end position="598"/>
    </location>
</feature>
<evidence type="ECO:0000256" key="10">
    <source>
        <dbReference type="SAM" id="Phobius"/>
    </source>
</evidence>
<feature type="domain" description="Cation/H(+) antiporter C-terminal" evidence="13">
    <location>
        <begin position="609"/>
        <end position="772"/>
    </location>
</feature>
<evidence type="ECO:0000256" key="3">
    <source>
        <dbReference type="ARBA" id="ARBA00022538"/>
    </source>
</evidence>
<feature type="transmembrane region" description="Helical" evidence="10">
    <location>
        <begin position="389"/>
        <end position="412"/>
    </location>
</feature>
<evidence type="ECO:0000259" key="11">
    <source>
        <dbReference type="Pfam" id="PF00999"/>
    </source>
</evidence>
<keyword evidence="5" id="KW-0630">Potassium</keyword>
<dbReference type="InterPro" id="IPR038770">
    <property type="entry name" value="Na+/solute_symporter_sf"/>
</dbReference>
<evidence type="ECO:0000256" key="7">
    <source>
        <dbReference type="ARBA" id="ARBA00023065"/>
    </source>
</evidence>
<evidence type="ECO:0000256" key="9">
    <source>
        <dbReference type="ARBA" id="ARBA00038341"/>
    </source>
</evidence>
<keyword evidence="4 10" id="KW-0812">Transmembrane</keyword>
<evidence type="ECO:0000256" key="4">
    <source>
        <dbReference type="ARBA" id="ARBA00022692"/>
    </source>
</evidence>
<evidence type="ECO:0000313" key="15">
    <source>
        <dbReference type="Proteomes" id="UP001174677"/>
    </source>
</evidence>
<feature type="transmembrane region" description="Helical" evidence="10">
    <location>
        <begin position="50"/>
        <end position="67"/>
    </location>
</feature>
<evidence type="ECO:0000313" key="14">
    <source>
        <dbReference type="EMBL" id="KAJ9179535.1"/>
    </source>
</evidence>
<dbReference type="Pfam" id="PF00999">
    <property type="entry name" value="Na_H_Exchanger"/>
    <property type="match status" value="1"/>
</dbReference>
<feature type="transmembrane region" description="Helical" evidence="10">
    <location>
        <begin position="79"/>
        <end position="101"/>
    </location>
</feature>
<evidence type="ECO:0000256" key="1">
    <source>
        <dbReference type="ARBA" id="ARBA00004141"/>
    </source>
</evidence>
<gene>
    <name evidence="14" type="ORF">P3X46_011311</name>
</gene>
<keyword evidence="6 10" id="KW-1133">Transmembrane helix</keyword>
<dbReference type="InterPro" id="IPR057290">
    <property type="entry name" value="CHX17_C"/>
</dbReference>
<dbReference type="InterPro" id="IPR050794">
    <property type="entry name" value="CPA2_transporter"/>
</dbReference>
<keyword evidence="2" id="KW-0813">Transport</keyword>
<keyword evidence="8 10" id="KW-0472">Membrane</keyword>
<evidence type="ECO:0000256" key="8">
    <source>
        <dbReference type="ARBA" id="ARBA00023136"/>
    </source>
</evidence>
<keyword evidence="15" id="KW-1185">Reference proteome</keyword>
<reference evidence="14" key="1">
    <citation type="journal article" date="2023" name="Plant Biotechnol. J.">
        <title>Chromosome-level wild Hevea brasiliensis genome provides new tools for genomic-assisted breeding and valuable loci to elevate rubber yield.</title>
        <authorList>
            <person name="Cheng H."/>
            <person name="Song X."/>
            <person name="Hu Y."/>
            <person name="Wu T."/>
            <person name="Yang Q."/>
            <person name="An Z."/>
            <person name="Feng S."/>
            <person name="Deng Z."/>
            <person name="Wu W."/>
            <person name="Zeng X."/>
            <person name="Tu M."/>
            <person name="Wang X."/>
            <person name="Huang H."/>
        </authorList>
    </citation>
    <scope>NUCLEOTIDE SEQUENCE</scope>
    <source>
        <strain evidence="14">MT/VB/25A 57/8</strain>
    </source>
</reference>
<feature type="transmembrane region" description="Helical" evidence="10">
    <location>
        <begin position="20"/>
        <end position="38"/>
    </location>
</feature>
<keyword evidence="3" id="KW-0633">Potassium transport</keyword>
<organism evidence="14 15">
    <name type="scientific">Hevea brasiliensis</name>
    <name type="common">Para rubber tree</name>
    <name type="synonym">Siphonia brasiliensis</name>
    <dbReference type="NCBI Taxonomy" id="3981"/>
    <lineage>
        <taxon>Eukaryota</taxon>
        <taxon>Viridiplantae</taxon>
        <taxon>Streptophyta</taxon>
        <taxon>Embryophyta</taxon>
        <taxon>Tracheophyta</taxon>
        <taxon>Spermatophyta</taxon>
        <taxon>Magnoliopsida</taxon>
        <taxon>eudicotyledons</taxon>
        <taxon>Gunneridae</taxon>
        <taxon>Pentapetalae</taxon>
        <taxon>rosids</taxon>
        <taxon>fabids</taxon>
        <taxon>Malpighiales</taxon>
        <taxon>Euphorbiaceae</taxon>
        <taxon>Crotonoideae</taxon>
        <taxon>Micrandreae</taxon>
        <taxon>Hevea</taxon>
    </lineage>
</organism>
<feature type="transmembrane region" description="Helical" evidence="10">
    <location>
        <begin position="263"/>
        <end position="280"/>
    </location>
</feature>
<dbReference type="InterPro" id="IPR006153">
    <property type="entry name" value="Cation/H_exchanger_TM"/>
</dbReference>
<evidence type="ECO:0000259" key="13">
    <source>
        <dbReference type="Pfam" id="PF23259"/>
    </source>
</evidence>
<accession>A0ABQ9MIU2</accession>
<feature type="transmembrane region" description="Helical" evidence="10">
    <location>
        <begin position="322"/>
        <end position="343"/>
    </location>
</feature>
<dbReference type="PANTHER" id="PTHR32468">
    <property type="entry name" value="CATION/H + ANTIPORTER"/>
    <property type="match status" value="1"/>
</dbReference>
<evidence type="ECO:0000256" key="6">
    <source>
        <dbReference type="ARBA" id="ARBA00022989"/>
    </source>
</evidence>
<dbReference type="Pfam" id="PF23256">
    <property type="entry name" value="CHX17_2nd"/>
    <property type="match status" value="1"/>
</dbReference>
<proteinExistence type="inferred from homology"/>
<protein>
    <recommendedName>
        <fullName evidence="16">Cation/H+ exchanger domain-containing protein</fullName>
    </recommendedName>
</protein>
<dbReference type="InterPro" id="IPR057291">
    <property type="entry name" value="CHX17_2nd"/>
</dbReference>
<comment type="subcellular location">
    <subcellularLocation>
        <location evidence="1">Membrane</location>
        <topology evidence="1">Multi-pass membrane protein</topology>
    </subcellularLocation>
</comment>
<keyword evidence="7" id="KW-0406">Ion transport</keyword>
<evidence type="ECO:0000259" key="12">
    <source>
        <dbReference type="Pfam" id="PF23256"/>
    </source>
</evidence>
<comment type="caution">
    <text evidence="14">The sequence shown here is derived from an EMBL/GenBank/DDBJ whole genome shotgun (WGS) entry which is preliminary data.</text>
</comment>
<feature type="transmembrane region" description="Helical" evidence="10">
    <location>
        <begin position="143"/>
        <end position="167"/>
    </location>
</feature>